<protein>
    <recommendedName>
        <fullName evidence="5">UPAR/Ly6 domain-containing protein</fullName>
    </recommendedName>
</protein>
<evidence type="ECO:0000313" key="2">
    <source>
        <dbReference type="EMBL" id="ESO03714.1"/>
    </source>
</evidence>
<keyword evidence="1" id="KW-1133">Transmembrane helix</keyword>
<evidence type="ECO:0000313" key="3">
    <source>
        <dbReference type="EnsemblMetazoa" id="HelroP173416"/>
    </source>
</evidence>
<evidence type="ECO:0000256" key="1">
    <source>
        <dbReference type="SAM" id="Phobius"/>
    </source>
</evidence>
<accession>T1F6S7</accession>
<evidence type="ECO:0008006" key="5">
    <source>
        <dbReference type="Google" id="ProtNLM"/>
    </source>
</evidence>
<proteinExistence type="predicted"/>
<sequence>MTLKISSKGFSNLSSLFKVISLAIATAMLLVSIGPSRVLGLRCYTCNPCTNNPGVLAECTNDESNCITATGRRALYEVSLRGCYADTKIPVPYECRNYTSYLLDGDTYVDVKACICGINGCNVDLPASALSHALGYFSVLGIAILACLFVVLNR</sequence>
<dbReference type="Proteomes" id="UP000015101">
    <property type="component" value="Unassembled WGS sequence"/>
</dbReference>
<keyword evidence="4" id="KW-1185">Reference proteome</keyword>
<gene>
    <name evidence="3" type="primary">20204526</name>
    <name evidence="2" type="ORF">HELRODRAFT_173416</name>
</gene>
<reference evidence="4" key="1">
    <citation type="submission" date="2012-12" db="EMBL/GenBank/DDBJ databases">
        <authorList>
            <person name="Hellsten U."/>
            <person name="Grimwood J."/>
            <person name="Chapman J.A."/>
            <person name="Shapiro H."/>
            <person name="Aerts A."/>
            <person name="Otillar R.P."/>
            <person name="Terry A.Y."/>
            <person name="Boore J.L."/>
            <person name="Simakov O."/>
            <person name="Marletaz F."/>
            <person name="Cho S.-J."/>
            <person name="Edsinger-Gonzales E."/>
            <person name="Havlak P."/>
            <person name="Kuo D.-H."/>
            <person name="Larsson T."/>
            <person name="Lv J."/>
            <person name="Arendt D."/>
            <person name="Savage R."/>
            <person name="Osoegawa K."/>
            <person name="de Jong P."/>
            <person name="Lindberg D.R."/>
            <person name="Seaver E.C."/>
            <person name="Weisblat D.A."/>
            <person name="Putnam N.H."/>
            <person name="Grigoriev I.V."/>
            <person name="Rokhsar D.S."/>
        </authorList>
    </citation>
    <scope>NUCLEOTIDE SEQUENCE</scope>
</reference>
<feature type="transmembrane region" description="Helical" evidence="1">
    <location>
        <begin position="133"/>
        <end position="152"/>
    </location>
</feature>
<evidence type="ECO:0000313" key="4">
    <source>
        <dbReference type="Proteomes" id="UP000015101"/>
    </source>
</evidence>
<reference evidence="2 4" key="2">
    <citation type="journal article" date="2013" name="Nature">
        <title>Insights into bilaterian evolution from three spiralian genomes.</title>
        <authorList>
            <person name="Simakov O."/>
            <person name="Marletaz F."/>
            <person name="Cho S.J."/>
            <person name="Edsinger-Gonzales E."/>
            <person name="Havlak P."/>
            <person name="Hellsten U."/>
            <person name="Kuo D.H."/>
            <person name="Larsson T."/>
            <person name="Lv J."/>
            <person name="Arendt D."/>
            <person name="Savage R."/>
            <person name="Osoegawa K."/>
            <person name="de Jong P."/>
            <person name="Grimwood J."/>
            <person name="Chapman J.A."/>
            <person name="Shapiro H."/>
            <person name="Aerts A."/>
            <person name="Otillar R.P."/>
            <person name="Terry A.Y."/>
            <person name="Boore J.L."/>
            <person name="Grigoriev I.V."/>
            <person name="Lindberg D.R."/>
            <person name="Seaver E.C."/>
            <person name="Weisblat D.A."/>
            <person name="Putnam N.H."/>
            <person name="Rokhsar D.S."/>
        </authorList>
    </citation>
    <scope>NUCLEOTIDE SEQUENCE</scope>
</reference>
<dbReference type="KEGG" id="hro:HELRODRAFT_173416"/>
<dbReference type="AlphaFoldDB" id="T1F6S7"/>
<dbReference type="GeneID" id="20204526"/>
<dbReference type="EnsemblMetazoa" id="HelroT173416">
    <property type="protein sequence ID" value="HelroP173416"/>
    <property type="gene ID" value="HelroG173416"/>
</dbReference>
<reference evidence="3" key="3">
    <citation type="submission" date="2015-06" db="UniProtKB">
        <authorList>
            <consortium name="EnsemblMetazoa"/>
        </authorList>
    </citation>
    <scope>IDENTIFICATION</scope>
</reference>
<keyword evidence="1" id="KW-0472">Membrane</keyword>
<dbReference type="CTD" id="20204526"/>
<dbReference type="HOGENOM" id="CLU_1706181_0_0_1"/>
<keyword evidence="1" id="KW-0812">Transmembrane</keyword>
<dbReference type="SUPFAM" id="SSF57302">
    <property type="entry name" value="Snake toxin-like"/>
    <property type="match status" value="1"/>
</dbReference>
<name>T1F6S7_HELRO</name>
<dbReference type="EMBL" id="AMQM01004533">
    <property type="status" value="NOT_ANNOTATED_CDS"/>
    <property type="molecule type" value="Genomic_DNA"/>
</dbReference>
<dbReference type="EMBL" id="KB096590">
    <property type="protein sequence ID" value="ESO03714.1"/>
    <property type="molecule type" value="Genomic_DNA"/>
</dbReference>
<dbReference type="InParanoid" id="T1F6S7"/>
<organism evidence="3 4">
    <name type="scientific">Helobdella robusta</name>
    <name type="common">Californian leech</name>
    <dbReference type="NCBI Taxonomy" id="6412"/>
    <lineage>
        <taxon>Eukaryota</taxon>
        <taxon>Metazoa</taxon>
        <taxon>Spiralia</taxon>
        <taxon>Lophotrochozoa</taxon>
        <taxon>Annelida</taxon>
        <taxon>Clitellata</taxon>
        <taxon>Hirudinea</taxon>
        <taxon>Rhynchobdellida</taxon>
        <taxon>Glossiphoniidae</taxon>
        <taxon>Helobdella</taxon>
    </lineage>
</organism>
<dbReference type="InterPro" id="IPR045860">
    <property type="entry name" value="Snake_toxin-like_sf"/>
</dbReference>
<dbReference type="RefSeq" id="XP_009018271.1">
    <property type="nucleotide sequence ID" value="XM_009020023.1"/>
</dbReference>